<dbReference type="OMA" id="LADDCHW"/>
<evidence type="ECO:0000313" key="5">
    <source>
        <dbReference type="Proteomes" id="UP000008144"/>
    </source>
</evidence>
<feature type="transmembrane region" description="Helical" evidence="2">
    <location>
        <begin position="50"/>
        <end position="73"/>
    </location>
</feature>
<accession>A0A1W2WKK2</accession>
<dbReference type="EMBL" id="EAAA01000933">
    <property type="status" value="NOT_ANNOTATED_CDS"/>
    <property type="molecule type" value="Genomic_DNA"/>
</dbReference>
<name>H2XT66_CIOIN</name>
<dbReference type="AlphaFoldDB" id="H2XT66"/>
<feature type="compositionally biased region" description="Polar residues" evidence="1">
    <location>
        <begin position="123"/>
        <end position="132"/>
    </location>
</feature>
<feature type="signal peptide" evidence="3">
    <location>
        <begin position="1"/>
        <end position="18"/>
    </location>
</feature>
<feature type="chain" id="PRO_5014093619" evidence="3">
    <location>
        <begin position="19"/>
        <end position="157"/>
    </location>
</feature>
<dbReference type="HOGENOM" id="CLU_1677231_0_0_1"/>
<dbReference type="GeneID" id="100179739"/>
<dbReference type="InParanoid" id="H2XT66"/>
<reference evidence="4" key="2">
    <citation type="journal article" date="2008" name="Genome Biol.">
        <title>Improved genome assembly and evidence-based global gene model set for the chordate Ciona intestinalis: new insight into intron and operon populations.</title>
        <authorList>
            <person name="Satou Y."/>
            <person name="Mineta K."/>
            <person name="Ogasawara M."/>
            <person name="Sasakura Y."/>
            <person name="Shoguchi E."/>
            <person name="Ueno K."/>
            <person name="Yamada L."/>
            <person name="Matsumoto J."/>
            <person name="Wasserscheid J."/>
            <person name="Dewar K."/>
            <person name="Wiley G.B."/>
            <person name="Macmil S.L."/>
            <person name="Roe B.A."/>
            <person name="Zeller R.W."/>
            <person name="Hastings K.E."/>
            <person name="Lemaire P."/>
            <person name="Lindquist E."/>
            <person name="Endo T."/>
            <person name="Hotta K."/>
            <person name="Inaba K."/>
        </authorList>
    </citation>
    <scope>NUCLEOTIDE SEQUENCE [LARGE SCALE GENOMIC DNA]</scope>
    <source>
        <strain evidence="4">wild type</strain>
    </source>
</reference>
<dbReference type="Ensembl" id="ENSCINT00000034755.1">
    <property type="protein sequence ID" value="ENSCINP00000032850.1"/>
    <property type="gene ID" value="ENSCING00000023361.1"/>
</dbReference>
<dbReference type="KEGG" id="cin:100179739"/>
<keyword evidence="2" id="KW-0812">Transmembrane</keyword>
<keyword evidence="3" id="KW-0732">Signal</keyword>
<reference evidence="4" key="3">
    <citation type="submission" date="2025-08" db="UniProtKB">
        <authorList>
            <consortium name="Ensembl"/>
        </authorList>
    </citation>
    <scope>IDENTIFICATION</scope>
</reference>
<evidence type="ECO:0000256" key="2">
    <source>
        <dbReference type="SAM" id="Phobius"/>
    </source>
</evidence>
<feature type="region of interest" description="Disordered" evidence="1">
    <location>
        <begin position="100"/>
        <end position="157"/>
    </location>
</feature>
<proteinExistence type="predicted"/>
<dbReference type="InterPro" id="IPR022640">
    <property type="entry name" value="CYYR1"/>
</dbReference>
<protein>
    <submittedName>
        <fullName evidence="4">Cysteine and tyrosine-rich protein 1-like</fullName>
    </submittedName>
</protein>
<evidence type="ECO:0000313" key="4">
    <source>
        <dbReference type="Ensembl" id="ENSCINP00000032850.1"/>
    </source>
</evidence>
<sequence>MNSYIGVLLFGLLKATLADDCHWCGSRCCDEDFKTCYDCDDLESGLSVGAIAGIVVACVVVLIVVVAACTSLCRYYGSSVNGKPVQPEATNNISNVAYTSNSGSYPTAPPEYTESSDMPPLYSTGNHGQNSCDPPPYNQFDMDTTYPQPVADSQLPQ</sequence>
<evidence type="ECO:0000256" key="1">
    <source>
        <dbReference type="SAM" id="MobiDB-lite"/>
    </source>
</evidence>
<keyword evidence="2" id="KW-1133">Transmembrane helix</keyword>
<dbReference type="Pfam" id="PF10873">
    <property type="entry name" value="CYYR1"/>
    <property type="match status" value="1"/>
</dbReference>
<dbReference type="GeneTree" id="ENSGT00530000066518"/>
<evidence type="ECO:0000256" key="3">
    <source>
        <dbReference type="SAM" id="SignalP"/>
    </source>
</evidence>
<gene>
    <name evidence="4" type="primary">LOC100179739</name>
</gene>
<reference evidence="5" key="1">
    <citation type="journal article" date="2002" name="Science">
        <title>The draft genome of Ciona intestinalis: insights into chordate and vertebrate origins.</title>
        <authorList>
            <person name="Dehal P."/>
            <person name="Satou Y."/>
            <person name="Campbell R.K."/>
            <person name="Chapman J."/>
            <person name="Degnan B."/>
            <person name="De Tomaso A."/>
            <person name="Davidson B."/>
            <person name="Di Gregorio A."/>
            <person name="Gelpke M."/>
            <person name="Goodstein D.M."/>
            <person name="Harafuji N."/>
            <person name="Hastings K.E."/>
            <person name="Ho I."/>
            <person name="Hotta K."/>
            <person name="Huang W."/>
            <person name="Kawashima T."/>
            <person name="Lemaire P."/>
            <person name="Martinez D."/>
            <person name="Meinertzhagen I.A."/>
            <person name="Necula S."/>
            <person name="Nonaka M."/>
            <person name="Putnam N."/>
            <person name="Rash S."/>
            <person name="Saiga H."/>
            <person name="Satake M."/>
            <person name="Terry A."/>
            <person name="Yamada L."/>
            <person name="Wang H.G."/>
            <person name="Awazu S."/>
            <person name="Azumi K."/>
            <person name="Boore J."/>
            <person name="Branno M."/>
            <person name="Chin-Bow S."/>
            <person name="DeSantis R."/>
            <person name="Doyle S."/>
            <person name="Francino P."/>
            <person name="Keys D.N."/>
            <person name="Haga S."/>
            <person name="Hayashi H."/>
            <person name="Hino K."/>
            <person name="Imai K.S."/>
            <person name="Inaba K."/>
            <person name="Kano S."/>
            <person name="Kobayashi K."/>
            <person name="Kobayashi M."/>
            <person name="Lee B.I."/>
            <person name="Makabe K.W."/>
            <person name="Manohar C."/>
            <person name="Matassi G."/>
            <person name="Medina M."/>
            <person name="Mochizuki Y."/>
            <person name="Mount S."/>
            <person name="Morishita T."/>
            <person name="Miura S."/>
            <person name="Nakayama A."/>
            <person name="Nishizaka S."/>
            <person name="Nomoto H."/>
            <person name="Ohta F."/>
            <person name="Oishi K."/>
            <person name="Rigoutsos I."/>
            <person name="Sano M."/>
            <person name="Sasaki A."/>
            <person name="Sasakura Y."/>
            <person name="Shoguchi E."/>
            <person name="Shin-i T."/>
            <person name="Spagnuolo A."/>
            <person name="Stainier D."/>
            <person name="Suzuki M.M."/>
            <person name="Tassy O."/>
            <person name="Takatori N."/>
            <person name="Tokuoka M."/>
            <person name="Yagi K."/>
            <person name="Yoshizaki F."/>
            <person name="Wada S."/>
            <person name="Zhang C."/>
            <person name="Hyatt P.D."/>
            <person name="Larimer F."/>
            <person name="Detter C."/>
            <person name="Doggett N."/>
            <person name="Glavina T."/>
            <person name="Hawkins T."/>
            <person name="Richardson P."/>
            <person name="Lucas S."/>
            <person name="Kohara Y."/>
            <person name="Levine M."/>
            <person name="Satoh N."/>
            <person name="Rokhsar D.S."/>
        </authorList>
    </citation>
    <scope>NUCLEOTIDE SEQUENCE [LARGE SCALE GENOMIC DNA]</scope>
</reference>
<dbReference type="Proteomes" id="UP000008144">
    <property type="component" value="Chromosome 12"/>
</dbReference>
<organism evidence="4 5">
    <name type="scientific">Ciona intestinalis</name>
    <name type="common">Transparent sea squirt</name>
    <name type="synonym">Ascidia intestinalis</name>
    <dbReference type="NCBI Taxonomy" id="7719"/>
    <lineage>
        <taxon>Eukaryota</taxon>
        <taxon>Metazoa</taxon>
        <taxon>Chordata</taxon>
        <taxon>Tunicata</taxon>
        <taxon>Ascidiacea</taxon>
        <taxon>Phlebobranchia</taxon>
        <taxon>Cionidae</taxon>
        <taxon>Ciona</taxon>
    </lineage>
</organism>
<accession>H2XT66</accession>
<dbReference type="RefSeq" id="XP_002130678.1">
    <property type="nucleotide sequence ID" value="XM_002130642.2"/>
</dbReference>
<keyword evidence="5" id="KW-1185">Reference proteome</keyword>
<reference evidence="4" key="4">
    <citation type="submission" date="2025-09" db="UniProtKB">
        <authorList>
            <consortium name="Ensembl"/>
        </authorList>
    </citation>
    <scope>IDENTIFICATION</scope>
</reference>
<keyword evidence="2" id="KW-0472">Membrane</keyword>